<proteinExistence type="predicted"/>
<evidence type="ECO:0000313" key="3">
    <source>
        <dbReference type="Proteomes" id="UP001344658"/>
    </source>
</evidence>
<sequence length="282" mass="30205">MNDTEQAPDRAAGSVPNAFRNALFWRWAPDMPKGLPSGFVTLLYAASAAADPAGKLRFRDGVVIRIKDIAAACKADEKDVRRYVEAALRAGVLSVEGERRRGHRALYGLVVHPAPDWDAAVHSIQESKRTRTGRQAAPWQTDENGGRTPELSTPENGGPSPVLEADPDEEERGTAPRMGSGDRPPFGTGDRPPYNPGSTHGVSHGGAEVVSQPQVDGPWADEEIPQDEPPRDDEPADEPPADADAADFTTGRCSVCHERMIHRPGRPDIHAHCAKNAAAGAA</sequence>
<organism evidence="2 3">
    <name type="scientific">Actinacidiphila polyblastidii</name>
    <dbReference type="NCBI Taxonomy" id="3110430"/>
    <lineage>
        <taxon>Bacteria</taxon>
        <taxon>Bacillati</taxon>
        <taxon>Actinomycetota</taxon>
        <taxon>Actinomycetes</taxon>
        <taxon>Kitasatosporales</taxon>
        <taxon>Streptomycetaceae</taxon>
        <taxon>Actinacidiphila</taxon>
    </lineage>
</organism>
<feature type="compositionally biased region" description="Acidic residues" evidence="1">
    <location>
        <begin position="234"/>
        <end position="245"/>
    </location>
</feature>
<keyword evidence="3" id="KW-1185">Reference proteome</keyword>
<reference evidence="2 3" key="1">
    <citation type="submission" date="2023-12" db="EMBL/GenBank/DDBJ databases">
        <title>Streptomyces sp. V4-01.</title>
        <authorList>
            <person name="Somphong A."/>
            <person name="Phongsopitanun W."/>
        </authorList>
    </citation>
    <scope>NUCLEOTIDE SEQUENCE [LARGE SCALE GENOMIC DNA]</scope>
    <source>
        <strain evidence="2 3">V4-01</strain>
    </source>
</reference>
<protein>
    <recommendedName>
        <fullName evidence="4">Helix-turn-helix domain-containing protein</fullName>
    </recommendedName>
</protein>
<accession>A0ABU7P572</accession>
<dbReference type="Proteomes" id="UP001344658">
    <property type="component" value="Unassembled WGS sequence"/>
</dbReference>
<dbReference type="RefSeq" id="WP_330792855.1">
    <property type="nucleotide sequence ID" value="NZ_JAZEWV010000002.1"/>
</dbReference>
<feature type="region of interest" description="Disordered" evidence="1">
    <location>
        <begin position="124"/>
        <end position="249"/>
    </location>
</feature>
<evidence type="ECO:0000313" key="2">
    <source>
        <dbReference type="EMBL" id="MEE4540962.1"/>
    </source>
</evidence>
<gene>
    <name evidence="2" type="ORF">V2S66_03140</name>
</gene>
<evidence type="ECO:0008006" key="4">
    <source>
        <dbReference type="Google" id="ProtNLM"/>
    </source>
</evidence>
<name>A0ABU7P572_9ACTN</name>
<comment type="caution">
    <text evidence="2">The sequence shown here is derived from an EMBL/GenBank/DDBJ whole genome shotgun (WGS) entry which is preliminary data.</text>
</comment>
<evidence type="ECO:0000256" key="1">
    <source>
        <dbReference type="SAM" id="MobiDB-lite"/>
    </source>
</evidence>
<dbReference type="EMBL" id="JAZEWV010000002">
    <property type="protein sequence ID" value="MEE4540962.1"/>
    <property type="molecule type" value="Genomic_DNA"/>
</dbReference>